<organism evidence="2 3">
    <name type="scientific">Oryza meyeriana var. granulata</name>
    <dbReference type="NCBI Taxonomy" id="110450"/>
    <lineage>
        <taxon>Eukaryota</taxon>
        <taxon>Viridiplantae</taxon>
        <taxon>Streptophyta</taxon>
        <taxon>Embryophyta</taxon>
        <taxon>Tracheophyta</taxon>
        <taxon>Spermatophyta</taxon>
        <taxon>Magnoliopsida</taxon>
        <taxon>Liliopsida</taxon>
        <taxon>Poales</taxon>
        <taxon>Poaceae</taxon>
        <taxon>BOP clade</taxon>
        <taxon>Oryzoideae</taxon>
        <taxon>Oryzeae</taxon>
        <taxon>Oryzinae</taxon>
        <taxon>Oryza</taxon>
        <taxon>Oryza meyeriana</taxon>
    </lineage>
</organism>
<feature type="region of interest" description="Disordered" evidence="1">
    <location>
        <begin position="238"/>
        <end position="264"/>
    </location>
</feature>
<dbReference type="AlphaFoldDB" id="A0A6G1ENR1"/>
<proteinExistence type="predicted"/>
<accession>A0A6G1ENR1</accession>
<evidence type="ECO:0000313" key="2">
    <source>
        <dbReference type="EMBL" id="KAF0926257.1"/>
    </source>
</evidence>
<feature type="compositionally biased region" description="Basic and acidic residues" evidence="1">
    <location>
        <begin position="238"/>
        <end position="249"/>
    </location>
</feature>
<evidence type="ECO:0000313" key="3">
    <source>
        <dbReference type="Proteomes" id="UP000479710"/>
    </source>
</evidence>
<feature type="non-terminal residue" evidence="2">
    <location>
        <position position="264"/>
    </location>
</feature>
<dbReference type="EMBL" id="SPHZ02000003">
    <property type="protein sequence ID" value="KAF0926257.1"/>
    <property type="molecule type" value="Genomic_DNA"/>
</dbReference>
<feature type="region of interest" description="Disordered" evidence="1">
    <location>
        <begin position="1"/>
        <end position="25"/>
    </location>
</feature>
<feature type="compositionally biased region" description="Basic and acidic residues" evidence="1">
    <location>
        <begin position="7"/>
        <end position="25"/>
    </location>
</feature>
<evidence type="ECO:0000256" key="1">
    <source>
        <dbReference type="SAM" id="MobiDB-lite"/>
    </source>
</evidence>
<comment type="caution">
    <text evidence="2">The sequence shown here is derived from an EMBL/GenBank/DDBJ whole genome shotgun (WGS) entry which is preliminary data.</text>
</comment>
<reference evidence="2 3" key="1">
    <citation type="submission" date="2019-11" db="EMBL/GenBank/DDBJ databases">
        <title>Whole genome sequence of Oryza granulata.</title>
        <authorList>
            <person name="Li W."/>
        </authorList>
    </citation>
    <scope>NUCLEOTIDE SEQUENCE [LARGE SCALE GENOMIC DNA]</scope>
    <source>
        <strain evidence="3">cv. Menghai</strain>
        <tissue evidence="2">Leaf</tissue>
    </source>
</reference>
<gene>
    <name evidence="2" type="ORF">E2562_022085</name>
</gene>
<keyword evidence="3" id="KW-1185">Reference proteome</keyword>
<protein>
    <submittedName>
        <fullName evidence="2">Uncharacterized protein</fullName>
    </submittedName>
</protein>
<name>A0A6G1ENR1_9ORYZ</name>
<dbReference type="Proteomes" id="UP000479710">
    <property type="component" value="Unassembled WGS sequence"/>
</dbReference>
<sequence>MYEQEEQEKMILLDKQEQEGRKQEELNRKRAELEMKPLPYIPLGHGDMKWQSPDEAMHRRFKLSLGINGEVCCNFVEQECPRDMRWRLACYDRFVLPLTTMELQAVGFVEGYSDPETDGFTEQRGKTETLRPVAMLNRKLRRLNAAITGREEHDLGLSAVFALEAEEDQGLLYHQKKQQNEDLRLNALSLSGTLSGGGEGEGEYRLLFESPGESDWVKVSEPYVPKFPTEEIRKREEWRKEQLKHHGADHTTGSGTKEGLELFH</sequence>